<evidence type="ECO:0000313" key="1">
    <source>
        <dbReference type="EMBL" id="TDQ39799.1"/>
    </source>
</evidence>
<dbReference type="AlphaFoldDB" id="A0A4R6U5B5"/>
<name>A0A4R6U5B5_9BACI</name>
<organism evidence="1 2">
    <name type="scientific">Aureibacillus halotolerans</name>
    <dbReference type="NCBI Taxonomy" id="1508390"/>
    <lineage>
        <taxon>Bacteria</taxon>
        <taxon>Bacillati</taxon>
        <taxon>Bacillota</taxon>
        <taxon>Bacilli</taxon>
        <taxon>Bacillales</taxon>
        <taxon>Bacillaceae</taxon>
        <taxon>Aureibacillus</taxon>
    </lineage>
</organism>
<dbReference type="OrthoDB" id="2351919at2"/>
<evidence type="ECO:0000313" key="2">
    <source>
        <dbReference type="Proteomes" id="UP000295632"/>
    </source>
</evidence>
<protein>
    <recommendedName>
        <fullName evidence="3">Nucleotidyltransferase DUF2204</fullName>
    </recommendedName>
</protein>
<dbReference type="EMBL" id="SNYJ01000007">
    <property type="protein sequence ID" value="TDQ39799.1"/>
    <property type="molecule type" value="Genomic_DNA"/>
</dbReference>
<evidence type="ECO:0008006" key="3">
    <source>
        <dbReference type="Google" id="ProtNLM"/>
    </source>
</evidence>
<dbReference type="Gene3D" id="3.30.460.40">
    <property type="match status" value="1"/>
</dbReference>
<comment type="caution">
    <text evidence="1">The sequence shown here is derived from an EMBL/GenBank/DDBJ whole genome shotgun (WGS) entry which is preliminary data.</text>
</comment>
<dbReference type="SUPFAM" id="SSF81301">
    <property type="entry name" value="Nucleotidyltransferase"/>
    <property type="match status" value="1"/>
</dbReference>
<gene>
    <name evidence="1" type="ORF">EV213_107167</name>
</gene>
<dbReference type="Proteomes" id="UP000295632">
    <property type="component" value="Unassembled WGS sequence"/>
</dbReference>
<sequence length="185" mass="21064">MILDQELCKLTNLLQQEPLTWAIGGSIVLHYHGIEQNPHDIDLFVIESDALRLLSILQNSSATSVPVTKKAPFHTKVFQSFTWDGVDIDVMSGFGIEHEAGIYRCPFDRDSITAVWKINGQSVPICALEEWYILYRLMPGREFKASAIEAYFEKHGVSHPQLLNRALVQPLPQQVQKRIYLFLAK</sequence>
<keyword evidence="2" id="KW-1185">Reference proteome</keyword>
<dbReference type="InterPro" id="IPR043519">
    <property type="entry name" value="NT_sf"/>
</dbReference>
<accession>A0A4R6U5B5</accession>
<reference evidence="1 2" key="1">
    <citation type="submission" date="2019-03" db="EMBL/GenBank/DDBJ databases">
        <title>Genomic Encyclopedia of Type Strains, Phase IV (KMG-IV): sequencing the most valuable type-strain genomes for metagenomic binning, comparative biology and taxonomic classification.</title>
        <authorList>
            <person name="Goeker M."/>
        </authorList>
    </citation>
    <scope>NUCLEOTIDE SEQUENCE [LARGE SCALE GENOMIC DNA]</scope>
    <source>
        <strain evidence="1 2">DSM 28697</strain>
    </source>
</reference>
<proteinExistence type="predicted"/>
<dbReference type="RefSeq" id="WP_133580472.1">
    <property type="nucleotide sequence ID" value="NZ_SNYJ01000007.1"/>
</dbReference>